<evidence type="ECO:0000256" key="1">
    <source>
        <dbReference type="SAM" id="Phobius"/>
    </source>
</evidence>
<keyword evidence="3" id="KW-1185">Reference proteome</keyword>
<dbReference type="RefSeq" id="XP_024584238.1">
    <property type="nucleotide sequence ID" value="XM_024718883.1"/>
</dbReference>
<sequence length="72" mass="8282">MNTYLQQDQYGMKRLSYNTYLSRCLTPLRKWFLIAVLKLGLAASVNSALTGFASVDVRERRQEDGLRRLRAG</sequence>
<keyword evidence="1" id="KW-1133">Transmembrane helix</keyword>
<proteinExistence type="predicted"/>
<accession>A0A0P1B1N7</accession>
<evidence type="ECO:0000313" key="2">
    <source>
        <dbReference type="EMBL" id="CEG47869.1"/>
    </source>
</evidence>
<dbReference type="GeneID" id="36400252"/>
<name>A0A0P1B1N7_PLAHL</name>
<keyword evidence="1" id="KW-0812">Transmembrane</keyword>
<dbReference type="Proteomes" id="UP000054928">
    <property type="component" value="Unassembled WGS sequence"/>
</dbReference>
<dbReference type="AlphaFoldDB" id="A0A0P1B1N7"/>
<keyword evidence="1" id="KW-0472">Membrane</keyword>
<protein>
    <submittedName>
        <fullName evidence="2">Uncharacterized protein</fullName>
    </submittedName>
</protein>
<dbReference type="EMBL" id="CCYD01002864">
    <property type="protein sequence ID" value="CEG47869.1"/>
    <property type="molecule type" value="Genomic_DNA"/>
</dbReference>
<organism evidence="2 3">
    <name type="scientific">Plasmopara halstedii</name>
    <name type="common">Downy mildew of sunflower</name>
    <dbReference type="NCBI Taxonomy" id="4781"/>
    <lineage>
        <taxon>Eukaryota</taxon>
        <taxon>Sar</taxon>
        <taxon>Stramenopiles</taxon>
        <taxon>Oomycota</taxon>
        <taxon>Peronosporomycetes</taxon>
        <taxon>Peronosporales</taxon>
        <taxon>Peronosporaceae</taxon>
        <taxon>Plasmopara</taxon>
    </lineage>
</organism>
<evidence type="ECO:0000313" key="3">
    <source>
        <dbReference type="Proteomes" id="UP000054928"/>
    </source>
</evidence>
<feature type="transmembrane region" description="Helical" evidence="1">
    <location>
        <begin position="31"/>
        <end position="53"/>
    </location>
</feature>
<reference evidence="3" key="1">
    <citation type="submission" date="2014-09" db="EMBL/GenBank/DDBJ databases">
        <authorList>
            <person name="Sharma Rahul"/>
            <person name="Thines Marco"/>
        </authorList>
    </citation>
    <scope>NUCLEOTIDE SEQUENCE [LARGE SCALE GENOMIC DNA]</scope>
</reference>